<evidence type="ECO:0000256" key="1">
    <source>
        <dbReference type="SAM" id="MobiDB-lite"/>
    </source>
</evidence>
<evidence type="ECO:0008006" key="5">
    <source>
        <dbReference type="Google" id="ProtNLM"/>
    </source>
</evidence>
<feature type="region of interest" description="Disordered" evidence="1">
    <location>
        <begin position="239"/>
        <end position="267"/>
    </location>
</feature>
<dbReference type="InParanoid" id="F0V9N2"/>
<gene>
    <name evidence="3" type="ORF">BN1204_009270</name>
    <name evidence="2" type="ORF">NCLIV_009270</name>
</gene>
<dbReference type="OMA" id="ICNATPK"/>
<feature type="region of interest" description="Disordered" evidence="1">
    <location>
        <begin position="667"/>
        <end position="732"/>
    </location>
</feature>
<dbReference type="EMBL" id="FR823383">
    <property type="protein sequence ID" value="CBZ50458.1"/>
    <property type="molecule type" value="Genomic_DNA"/>
</dbReference>
<evidence type="ECO:0000313" key="3">
    <source>
        <dbReference type="EMBL" id="CEL65067.1"/>
    </source>
</evidence>
<reference evidence="3" key="4">
    <citation type="journal article" date="2015" name="PLoS ONE">
        <title>Comprehensive Evaluation of Toxoplasma gondii VEG and Neospora caninum LIV Genomes with Tachyzoite Stage Transcriptome and Proteome Defines Novel Transcript Features.</title>
        <authorList>
            <person name="Ramaprasad A."/>
            <person name="Mourier T."/>
            <person name="Naeem R."/>
            <person name="Malas T.B."/>
            <person name="Moussa E."/>
            <person name="Panigrahi A."/>
            <person name="Vermont S.J."/>
            <person name="Otto T.D."/>
            <person name="Wastling J."/>
            <person name="Pain A."/>
        </authorList>
    </citation>
    <scope>NUCLEOTIDE SEQUENCE</scope>
    <source>
        <strain evidence="3">Liverpool</strain>
    </source>
</reference>
<protein>
    <recommendedName>
        <fullName evidence="5">F-box domain-containing protein</fullName>
    </recommendedName>
</protein>
<keyword evidence="4" id="KW-1185">Reference proteome</keyword>
<dbReference type="InterPro" id="IPR032675">
    <property type="entry name" value="LRR_dom_sf"/>
</dbReference>
<feature type="compositionally biased region" description="Low complexity" evidence="1">
    <location>
        <begin position="670"/>
        <end position="702"/>
    </location>
</feature>
<dbReference type="VEuPathDB" id="ToxoDB:NCLIV_009270"/>
<reference evidence="4" key="3">
    <citation type="journal article" date="2012" name="PLoS Pathog.">
        <title>Comparative genomics of the apicomplexan parasites Toxoplasma gondii and Neospora caninum: Coccidia differing in host range and transmission strategy.</title>
        <authorList>
            <person name="Reid A.J."/>
            <person name="Vermont S.J."/>
            <person name="Cotton J.A."/>
            <person name="Harris D."/>
            <person name="Hill-Cawthorne G.A."/>
            <person name="Konen-Waisman S."/>
            <person name="Latham S.M."/>
            <person name="Mourier T."/>
            <person name="Norton R."/>
            <person name="Quail M.A."/>
            <person name="Sanders M."/>
            <person name="Shanmugam D."/>
            <person name="Sohal A."/>
            <person name="Wasmuth J.D."/>
            <person name="Brunk B."/>
            <person name="Grigg M.E."/>
            <person name="Howard J.C."/>
            <person name="Parkinson J."/>
            <person name="Roos D.S."/>
            <person name="Trees A.J."/>
            <person name="Berriman M."/>
            <person name="Pain A."/>
            <person name="Wastling J.M."/>
        </authorList>
    </citation>
    <scope>NUCLEOTIDE SEQUENCE [LARGE SCALE GENOMIC DNA]</scope>
    <source>
        <strain evidence="4">Liverpool</strain>
    </source>
</reference>
<evidence type="ECO:0000313" key="2">
    <source>
        <dbReference type="EMBL" id="CBZ50458.1"/>
    </source>
</evidence>
<feature type="region of interest" description="Disordered" evidence="1">
    <location>
        <begin position="1"/>
        <end position="92"/>
    </location>
</feature>
<dbReference type="Gene3D" id="3.80.10.10">
    <property type="entry name" value="Ribonuclease Inhibitor"/>
    <property type="match status" value="1"/>
</dbReference>
<dbReference type="OrthoDB" id="332011at2759"/>
<feature type="compositionally biased region" description="Basic and acidic residues" evidence="1">
    <location>
        <begin position="708"/>
        <end position="721"/>
    </location>
</feature>
<evidence type="ECO:0000313" key="4">
    <source>
        <dbReference type="Proteomes" id="UP000007494"/>
    </source>
</evidence>
<feature type="region of interest" description="Disordered" evidence="1">
    <location>
        <begin position="185"/>
        <end position="221"/>
    </location>
</feature>
<reference evidence="2" key="1">
    <citation type="submission" date="2011-02" db="EMBL/GenBank/DDBJ databases">
        <authorList>
            <person name="Aslett M."/>
        </authorList>
    </citation>
    <scope>NUCLEOTIDE SEQUENCE</scope>
    <source>
        <strain evidence="2">Liverpool</strain>
    </source>
</reference>
<dbReference type="GeneID" id="13441484"/>
<feature type="compositionally biased region" description="Polar residues" evidence="1">
    <location>
        <begin position="239"/>
        <end position="249"/>
    </location>
</feature>
<feature type="compositionally biased region" description="Low complexity" evidence="1">
    <location>
        <begin position="470"/>
        <end position="496"/>
    </location>
</feature>
<dbReference type="EMBL" id="LN714477">
    <property type="protein sequence ID" value="CEL65067.1"/>
    <property type="molecule type" value="Genomic_DNA"/>
</dbReference>
<name>F0V9N2_NEOCL</name>
<feature type="region of interest" description="Disordered" evidence="1">
    <location>
        <begin position="412"/>
        <end position="442"/>
    </location>
</feature>
<reference evidence="2" key="2">
    <citation type="submission" date="2011-03" db="EMBL/GenBank/DDBJ databases">
        <title>Comparative genomics and transcriptomics of Neospora caninum and Toxoplasma gondii.</title>
        <authorList>
            <person name="Reid A.J."/>
            <person name="Sohal A."/>
            <person name="Harris D."/>
            <person name="Quail M."/>
            <person name="Sanders M."/>
            <person name="Berriman M."/>
            <person name="Wastling J.M."/>
            <person name="Pain A."/>
        </authorList>
    </citation>
    <scope>NUCLEOTIDE SEQUENCE</scope>
    <source>
        <strain evidence="2">Liverpool</strain>
    </source>
</reference>
<dbReference type="AlphaFoldDB" id="F0V9N2"/>
<feature type="compositionally biased region" description="Low complexity" evidence="1">
    <location>
        <begin position="251"/>
        <end position="267"/>
    </location>
</feature>
<feature type="compositionally biased region" description="Basic and acidic residues" evidence="1">
    <location>
        <begin position="199"/>
        <end position="213"/>
    </location>
</feature>
<feature type="region of interest" description="Disordered" evidence="1">
    <location>
        <begin position="470"/>
        <end position="500"/>
    </location>
</feature>
<organism evidence="2 4">
    <name type="scientific">Neospora caninum (strain Liverpool)</name>
    <dbReference type="NCBI Taxonomy" id="572307"/>
    <lineage>
        <taxon>Eukaryota</taxon>
        <taxon>Sar</taxon>
        <taxon>Alveolata</taxon>
        <taxon>Apicomplexa</taxon>
        <taxon>Conoidasida</taxon>
        <taxon>Coccidia</taxon>
        <taxon>Eucoccidiorida</taxon>
        <taxon>Eimeriorina</taxon>
        <taxon>Sarcocystidae</taxon>
        <taxon>Neospora</taxon>
    </lineage>
</organism>
<dbReference type="RefSeq" id="XP_003880491.1">
    <property type="nucleotide sequence ID" value="XM_003880442.1"/>
</dbReference>
<proteinExistence type="predicted"/>
<accession>F0V9N2</accession>
<dbReference type="Proteomes" id="UP000007494">
    <property type="component" value="Chromosome III"/>
</dbReference>
<sequence>MDRKREKPPNGNSQTNHPAKEVRDASSPPRAGVPSIPPVRSAWRAVSGVPPAAVPSAQKKLRRGAPVDTSGSSTASPASRTPLSEKGVSSGQSSKPCYLLGLDTNLLLSLLSLLSPREQLQCVLPLCRTLYLSLSSLPFVRTLVLQHASAFASFFAPDRPLAMARKCCPSCCRICCFAVASHADDSRSPQTEDCGQTHSFRDSRGTDTRESARENCGTVDSQADPLDLPACRGQDSAASCSARSPTASGFPSAASVSKRSSSPASRGSVFIDVPVSSPLFLFFLHMRKYSQLEVVDVCIPGSVAPSPLLCLLLLRSAPTLRRLTVRGLDEGSISWRMSRAPLERAVCRPLQALSDAGAVSHSAPKTPVYWPCSCRRPAAESPEPGCAPPSNDEKDSAPIACGLEAADAAGADLPGGNTVDGATPGCCPPNGRSGATADSSWRQVSDALTPSFPCSVSADSASAPASSLLRLSSAGSPSPAAHADAPRVRPAVAAPPRRQPARGCGSCESVAVSAHLLASLQGDASRWQDLWFPTCPLSRLLADAVRLDTLELDVSRRRGMFATLPLAMVSLRADSLGNHALAHLRVLEVCNATPRSFKCGAISLPSLRSLRLHFAEVAADDAHDLGCLLQGCPQLESLAVHTDSDDDQMIFLNRLLIKSLRHLAGEDPNAGSARSARGAGHAAAGSEASGRASRRPQAASSAVPDGGPRGERALPSDDQQHRNSPSTERCQSALPRLQTFQMMLLDLRVITLLARVAPALRVLRLTEVESFRSREGRTVLMEAVRRLGHLHRLEFFGFRLEAEGKLELEALLAAEAEARGWGPAALTLGHGSSVAHEFFIPCM</sequence>
<feature type="compositionally biased region" description="Polar residues" evidence="1">
    <location>
        <begin position="188"/>
        <end position="198"/>
    </location>
</feature>
<feature type="compositionally biased region" description="Polar residues" evidence="1">
    <location>
        <begin position="69"/>
        <end position="92"/>
    </location>
</feature>
<dbReference type="eggNOG" id="ENOG502S8EN">
    <property type="taxonomic scope" value="Eukaryota"/>
</dbReference>